<feature type="transmembrane region" description="Helical" evidence="10">
    <location>
        <begin position="23"/>
        <end position="42"/>
    </location>
</feature>
<feature type="transmembrane region" description="Helical" evidence="10">
    <location>
        <begin position="85"/>
        <end position="105"/>
    </location>
</feature>
<feature type="transmembrane region" description="Helical" evidence="10">
    <location>
        <begin position="295"/>
        <end position="312"/>
    </location>
</feature>
<feature type="transmembrane region" description="Helical" evidence="10">
    <location>
        <begin position="241"/>
        <end position="259"/>
    </location>
</feature>
<evidence type="ECO:0000256" key="5">
    <source>
        <dbReference type="ARBA" id="ARBA00022989"/>
    </source>
</evidence>
<evidence type="ECO:0000256" key="2">
    <source>
        <dbReference type="ARBA" id="ARBA00010694"/>
    </source>
</evidence>
<reference evidence="11 12" key="1">
    <citation type="journal article" date="2016" name="Genome Biol. Evol.">
        <title>Gene Family Evolution Reflects Adaptation to Soil Environmental Stressors in the Genome of the Collembolan Orchesella cincta.</title>
        <authorList>
            <person name="Faddeeva-Vakhrusheva A."/>
            <person name="Derks M.F."/>
            <person name="Anvar S.Y."/>
            <person name="Agamennone V."/>
            <person name="Suring W."/>
            <person name="Smit S."/>
            <person name="van Straalen N.M."/>
            <person name="Roelofs D."/>
        </authorList>
    </citation>
    <scope>NUCLEOTIDE SEQUENCE [LARGE SCALE GENOMIC DNA]</scope>
    <source>
        <tissue evidence="11">Mixed pool</tissue>
    </source>
</reference>
<sequence length="344" mass="38718">MSSGNDHDAKFLCFRIGHLSKQLQFVICSIGVFVFFLLYGYLQELIFTLTEFKPYGWYLTFIQFIFYTIFGLIETRIRNDRARRIPIRLYILFAVLTVGTMGFSNASLGHLNYPTQVIFKCCKLIPVLVGSVLIQGKKYAPLDYLAACLMCIGLIWFTLADSKVSPIFDTIGLIMISSALFCDAVIGNVQEKAMKQYKASNAEIVLYSYAIGVGYIFLYLVIGGDLLPAAKICSEHVVETYGYGFIFSLTGYIGVQIVLQLVRTGGAFAAVTVTTCRKAVSIVLSFMIFSKPFTFHYVYSGLLVVLGIYLNLYSKQNPNFSIVQWVESKVSQHRVTYKKFVQDV</sequence>
<keyword evidence="4 10" id="KW-0812">Transmembrane</keyword>
<evidence type="ECO:0000256" key="1">
    <source>
        <dbReference type="ARBA" id="ARBA00004653"/>
    </source>
</evidence>
<keyword evidence="3" id="KW-0813">Transport</keyword>
<comment type="subcellular location">
    <subcellularLocation>
        <location evidence="1">Golgi apparatus membrane</location>
        <topology evidence="1">Multi-pass membrane protein</topology>
    </subcellularLocation>
</comment>
<feature type="transmembrane region" description="Helical" evidence="10">
    <location>
        <begin position="54"/>
        <end position="73"/>
    </location>
</feature>
<protein>
    <recommendedName>
        <fullName evidence="7">Adenosine 3'-phospho 5'-phosphosulfate transporter 2</fullName>
    </recommendedName>
    <alternativeName>
        <fullName evidence="8">PAPS transporter 2</fullName>
    </alternativeName>
    <alternativeName>
        <fullName evidence="9">Solute carrier family 35 member B3 homolog</fullName>
    </alternativeName>
</protein>
<keyword evidence="12" id="KW-1185">Reference proteome</keyword>
<dbReference type="STRING" id="48709.A0A1D2N287"/>
<dbReference type="GO" id="GO:0046964">
    <property type="term" value="F:3'-phosphoadenosine 5'-phosphosulfate transmembrane transporter activity"/>
    <property type="evidence" value="ECO:0007669"/>
    <property type="project" value="TreeGrafter"/>
</dbReference>
<feature type="transmembrane region" description="Helical" evidence="10">
    <location>
        <begin position="201"/>
        <end position="221"/>
    </location>
</feature>
<keyword evidence="5 10" id="KW-1133">Transmembrane helix</keyword>
<evidence type="ECO:0000256" key="7">
    <source>
        <dbReference type="ARBA" id="ARBA00039669"/>
    </source>
</evidence>
<dbReference type="PANTHER" id="PTHR10778:SF8">
    <property type="entry name" value="ADENOSINE 3'-PHOSPHO 5'-PHOSPHOSULFATE TRANSPORTER 2"/>
    <property type="match status" value="1"/>
</dbReference>
<evidence type="ECO:0000313" key="12">
    <source>
        <dbReference type="Proteomes" id="UP000094527"/>
    </source>
</evidence>
<gene>
    <name evidence="11" type="ORF">Ocin01_07313</name>
</gene>
<dbReference type="Pfam" id="PF08449">
    <property type="entry name" value="UAA"/>
    <property type="match status" value="1"/>
</dbReference>
<evidence type="ECO:0000256" key="10">
    <source>
        <dbReference type="SAM" id="Phobius"/>
    </source>
</evidence>
<proteinExistence type="inferred from homology"/>
<dbReference type="OMA" id="YNRTTQF"/>
<evidence type="ECO:0000256" key="6">
    <source>
        <dbReference type="ARBA" id="ARBA00023136"/>
    </source>
</evidence>
<dbReference type="PANTHER" id="PTHR10778">
    <property type="entry name" value="SOLUTE CARRIER FAMILY 35 MEMBER B"/>
    <property type="match status" value="1"/>
</dbReference>
<feature type="transmembrane region" description="Helical" evidence="10">
    <location>
        <begin position="117"/>
        <end position="134"/>
    </location>
</feature>
<evidence type="ECO:0000256" key="3">
    <source>
        <dbReference type="ARBA" id="ARBA00022448"/>
    </source>
</evidence>
<feature type="transmembrane region" description="Helical" evidence="10">
    <location>
        <begin position="171"/>
        <end position="189"/>
    </location>
</feature>
<comment type="caution">
    <text evidence="11">The sequence shown here is derived from an EMBL/GenBank/DDBJ whole genome shotgun (WGS) entry which is preliminary data.</text>
</comment>
<feature type="transmembrane region" description="Helical" evidence="10">
    <location>
        <begin position="141"/>
        <end position="159"/>
    </location>
</feature>
<comment type="similarity">
    <text evidence="2">Belongs to the nucleotide-sugar transporter family. SLC35B subfamily.</text>
</comment>
<accession>A0A1D2N287</accession>
<evidence type="ECO:0000256" key="9">
    <source>
        <dbReference type="ARBA" id="ARBA00042729"/>
    </source>
</evidence>
<keyword evidence="6 10" id="KW-0472">Membrane</keyword>
<dbReference type="InterPro" id="IPR013657">
    <property type="entry name" value="SCL35B1-4/HUT1"/>
</dbReference>
<dbReference type="GO" id="GO:0005789">
    <property type="term" value="C:endoplasmic reticulum membrane"/>
    <property type="evidence" value="ECO:0007669"/>
    <property type="project" value="TreeGrafter"/>
</dbReference>
<dbReference type="AlphaFoldDB" id="A0A1D2N287"/>
<dbReference type="Proteomes" id="UP000094527">
    <property type="component" value="Unassembled WGS sequence"/>
</dbReference>
<dbReference type="OrthoDB" id="438495at2759"/>
<feature type="transmembrane region" description="Helical" evidence="10">
    <location>
        <begin position="266"/>
        <end position="289"/>
    </location>
</feature>
<evidence type="ECO:0000256" key="4">
    <source>
        <dbReference type="ARBA" id="ARBA00022692"/>
    </source>
</evidence>
<organism evidence="11 12">
    <name type="scientific">Orchesella cincta</name>
    <name type="common">Springtail</name>
    <name type="synonym">Podura cincta</name>
    <dbReference type="NCBI Taxonomy" id="48709"/>
    <lineage>
        <taxon>Eukaryota</taxon>
        <taxon>Metazoa</taxon>
        <taxon>Ecdysozoa</taxon>
        <taxon>Arthropoda</taxon>
        <taxon>Hexapoda</taxon>
        <taxon>Collembola</taxon>
        <taxon>Entomobryomorpha</taxon>
        <taxon>Entomobryoidea</taxon>
        <taxon>Orchesellidae</taxon>
        <taxon>Orchesellinae</taxon>
        <taxon>Orchesella</taxon>
    </lineage>
</organism>
<evidence type="ECO:0000313" key="11">
    <source>
        <dbReference type="EMBL" id="ODM99368.1"/>
    </source>
</evidence>
<dbReference type="EMBL" id="LJIJ01000285">
    <property type="protein sequence ID" value="ODM99368.1"/>
    <property type="molecule type" value="Genomic_DNA"/>
</dbReference>
<dbReference type="GO" id="GO:0000139">
    <property type="term" value="C:Golgi membrane"/>
    <property type="evidence" value="ECO:0007669"/>
    <property type="project" value="UniProtKB-SubCell"/>
</dbReference>
<evidence type="ECO:0000256" key="8">
    <source>
        <dbReference type="ARBA" id="ARBA00041866"/>
    </source>
</evidence>
<name>A0A1D2N287_ORCCI</name>